<reference evidence="8 9" key="1">
    <citation type="submission" date="2024-01" db="EMBL/GenBank/DDBJ databases">
        <title>The genome of the rayed Mediterranean limpet Patella caerulea (Linnaeus, 1758).</title>
        <authorList>
            <person name="Anh-Thu Weber A."/>
            <person name="Halstead-Nussloch G."/>
        </authorList>
    </citation>
    <scope>NUCLEOTIDE SEQUENCE [LARGE SCALE GENOMIC DNA]</scope>
    <source>
        <strain evidence="8">AATW-2023a</strain>
        <tissue evidence="8">Whole specimen</tissue>
    </source>
</reference>
<dbReference type="GO" id="GO:0016491">
    <property type="term" value="F:oxidoreductase activity"/>
    <property type="evidence" value="ECO:0007669"/>
    <property type="project" value="UniProtKB-KW"/>
</dbReference>
<dbReference type="SUPFAM" id="SSF51430">
    <property type="entry name" value="NAD(P)-linked oxidoreductase"/>
    <property type="match status" value="1"/>
</dbReference>
<dbReference type="FunFam" id="3.20.20.100:FF:000006">
    <property type="entry name" value="Aldo-keto reductase family 1 member A1"/>
    <property type="match status" value="1"/>
</dbReference>
<dbReference type="InterPro" id="IPR020471">
    <property type="entry name" value="AKR"/>
</dbReference>
<evidence type="ECO:0000259" key="7">
    <source>
        <dbReference type="Pfam" id="PF00248"/>
    </source>
</evidence>
<dbReference type="EMBL" id="JAZGQO010000006">
    <property type="protein sequence ID" value="KAK6184089.1"/>
    <property type="molecule type" value="Genomic_DNA"/>
</dbReference>
<comment type="caution">
    <text evidence="8">The sequence shown here is derived from an EMBL/GenBank/DDBJ whole genome shotgun (WGS) entry which is preliminary data.</text>
</comment>
<keyword evidence="3" id="KW-0560">Oxidoreductase</keyword>
<dbReference type="InterPro" id="IPR018170">
    <property type="entry name" value="Aldo/ket_reductase_CS"/>
</dbReference>
<sequence length="318" mass="36312">MPVSRELQLPSGDRIPTVGFGTWTMWRGEKGEMCKAVKEAIKVGYRHIDCAWVYKNQEEVGQAIKESIEEGTIKREDLFVTTKLWNTAHRREAVKENLKNSLALLGLSYVNLFLIHVPVSFKEGDDDFPKHSDGKMIFAHHDLVDTWKGMEDCVDADLTRNIGLSNFNHLQVQRIIDASRIRPSVIQVEINPMFSNSQLVEYCQKRDIVVTAYGPLGAPNRPWKTKDDPTLLEEPVVKQIASAKGKTAAQVVLRCLIQRGLVIIPQSSNPARIKENFQLFDFELNEDEMKKMAALDRNFRAYCEDICMGHPEYPFNDF</sequence>
<feature type="site" description="Lowers pKa of active site Tyr" evidence="6">
    <location>
        <position position="83"/>
    </location>
</feature>
<evidence type="ECO:0000313" key="8">
    <source>
        <dbReference type="EMBL" id="KAK6184089.1"/>
    </source>
</evidence>
<dbReference type="Proteomes" id="UP001347796">
    <property type="component" value="Unassembled WGS sequence"/>
</dbReference>
<name>A0AAN8JWW7_PATCE</name>
<dbReference type="Gene3D" id="3.20.20.100">
    <property type="entry name" value="NADP-dependent oxidoreductase domain"/>
    <property type="match status" value="1"/>
</dbReference>
<evidence type="ECO:0000256" key="1">
    <source>
        <dbReference type="ARBA" id="ARBA00007905"/>
    </source>
</evidence>
<dbReference type="PIRSF" id="PIRSF000097">
    <property type="entry name" value="AKR"/>
    <property type="match status" value="1"/>
</dbReference>
<evidence type="ECO:0000256" key="2">
    <source>
        <dbReference type="ARBA" id="ARBA00022857"/>
    </source>
</evidence>
<gene>
    <name evidence="8" type="ORF">SNE40_006622</name>
</gene>
<dbReference type="PRINTS" id="PR00069">
    <property type="entry name" value="ALDKETRDTASE"/>
</dbReference>
<feature type="domain" description="NADP-dependent oxidoreductase" evidence="7">
    <location>
        <begin position="18"/>
        <end position="296"/>
    </location>
</feature>
<dbReference type="InterPro" id="IPR023210">
    <property type="entry name" value="NADP_OxRdtase_dom"/>
</dbReference>
<dbReference type="PROSITE" id="PS00798">
    <property type="entry name" value="ALDOKETO_REDUCTASE_1"/>
    <property type="match status" value="1"/>
</dbReference>
<evidence type="ECO:0000256" key="4">
    <source>
        <dbReference type="PIRSR" id="PIRSR000097-1"/>
    </source>
</evidence>
<evidence type="ECO:0000256" key="6">
    <source>
        <dbReference type="PIRSR" id="PIRSR000097-3"/>
    </source>
</evidence>
<feature type="binding site" evidence="5">
    <location>
        <position position="116"/>
    </location>
    <ligand>
        <name>substrate</name>
    </ligand>
</feature>
<dbReference type="PROSITE" id="PS00062">
    <property type="entry name" value="ALDOKETO_REDUCTASE_2"/>
    <property type="match status" value="1"/>
</dbReference>
<evidence type="ECO:0000313" key="9">
    <source>
        <dbReference type="Proteomes" id="UP001347796"/>
    </source>
</evidence>
<keyword evidence="2" id="KW-0521">NADP</keyword>
<dbReference type="InterPro" id="IPR036812">
    <property type="entry name" value="NAD(P)_OxRdtase_dom_sf"/>
</dbReference>
<feature type="active site" description="Proton donor" evidence="4">
    <location>
        <position position="54"/>
    </location>
</feature>
<protein>
    <recommendedName>
        <fullName evidence="7">NADP-dependent oxidoreductase domain-containing protein</fullName>
    </recommendedName>
</protein>
<comment type="similarity">
    <text evidence="1">Belongs to the aldo/keto reductase family.</text>
</comment>
<dbReference type="AlphaFoldDB" id="A0AAN8JWW7"/>
<evidence type="ECO:0000256" key="3">
    <source>
        <dbReference type="ARBA" id="ARBA00023002"/>
    </source>
</evidence>
<organism evidence="8 9">
    <name type="scientific">Patella caerulea</name>
    <name type="common">Rayed Mediterranean limpet</name>
    <dbReference type="NCBI Taxonomy" id="87958"/>
    <lineage>
        <taxon>Eukaryota</taxon>
        <taxon>Metazoa</taxon>
        <taxon>Spiralia</taxon>
        <taxon>Lophotrochozoa</taxon>
        <taxon>Mollusca</taxon>
        <taxon>Gastropoda</taxon>
        <taxon>Patellogastropoda</taxon>
        <taxon>Patelloidea</taxon>
        <taxon>Patellidae</taxon>
        <taxon>Patella</taxon>
    </lineage>
</organism>
<evidence type="ECO:0000256" key="5">
    <source>
        <dbReference type="PIRSR" id="PIRSR000097-2"/>
    </source>
</evidence>
<proteinExistence type="inferred from homology"/>
<dbReference type="PANTHER" id="PTHR11732">
    <property type="entry name" value="ALDO/KETO REDUCTASE"/>
    <property type="match status" value="1"/>
</dbReference>
<accession>A0AAN8JWW7</accession>
<dbReference type="Pfam" id="PF00248">
    <property type="entry name" value="Aldo_ket_red"/>
    <property type="match status" value="1"/>
</dbReference>
<keyword evidence="9" id="KW-1185">Reference proteome</keyword>